<dbReference type="RefSeq" id="WP_055212252.1">
    <property type="nucleotide sequence ID" value="NZ_JANGBQ010000003.1"/>
</dbReference>
<proteinExistence type="predicted"/>
<dbReference type="EMBL" id="JANGBQ010000003">
    <property type="protein sequence ID" value="MCQ5081764.1"/>
    <property type="molecule type" value="Genomic_DNA"/>
</dbReference>
<keyword evidence="1" id="KW-0472">Membrane</keyword>
<keyword evidence="1" id="KW-1133">Transmembrane helix</keyword>
<evidence type="ECO:0000313" key="5">
    <source>
        <dbReference type="Proteomes" id="UP000323119"/>
    </source>
</evidence>
<evidence type="ECO:0000313" key="3">
    <source>
        <dbReference type="EMBL" id="KAA2560413.1"/>
    </source>
</evidence>
<accession>A0A9P4DNH8</accession>
<evidence type="ECO:0000313" key="4">
    <source>
        <dbReference type="EMBL" id="MCQ5081764.1"/>
    </source>
</evidence>
<comment type="caution">
    <text evidence="3">The sequence shown here is derived from an EMBL/GenBank/DDBJ whole genome shotgun (WGS) entry which is preliminary data.</text>
</comment>
<protein>
    <submittedName>
        <fullName evidence="3">DUF3592 domain-containing protein</fullName>
    </submittedName>
</protein>
<dbReference type="Proteomes" id="UP000323119">
    <property type="component" value="Unassembled WGS sequence"/>
</dbReference>
<keyword evidence="1" id="KW-0812">Transmembrane</keyword>
<reference evidence="4" key="2">
    <citation type="submission" date="2022-06" db="EMBL/GenBank/DDBJ databases">
        <title>Isolation of gut microbiota from human fecal samples.</title>
        <authorList>
            <person name="Pamer E.G."/>
            <person name="Barat B."/>
            <person name="Waligurski E."/>
            <person name="Medina S."/>
            <person name="Paddock L."/>
            <person name="Mostad J."/>
        </authorList>
    </citation>
    <scope>NUCLEOTIDE SEQUENCE</scope>
    <source>
        <strain evidence="4">DFI.6.22</strain>
    </source>
</reference>
<name>A0A9P4DNH8_9BACT</name>
<organism evidence="3 5">
    <name type="scientific">Alistipes onderdonkii</name>
    <dbReference type="NCBI Taxonomy" id="328813"/>
    <lineage>
        <taxon>Bacteria</taxon>
        <taxon>Pseudomonadati</taxon>
        <taxon>Bacteroidota</taxon>
        <taxon>Bacteroidia</taxon>
        <taxon>Bacteroidales</taxon>
        <taxon>Rikenellaceae</taxon>
        <taxon>Alistipes</taxon>
    </lineage>
</organism>
<sequence length="142" mass="15703">MSRGKWIIAFLCVPAALLGAALLGAALLRSGHISGRLQAEGAETKAVLTGSSSRAEFVGYRPRSRRYRGKHTVCYFDYRYVVGGQTYTGKVRKKENLHTARIGDSVVVRYLPDDPGVHRLVTDSAGRYKVDRCARGRSRSRC</sequence>
<dbReference type="AlphaFoldDB" id="A0A9P4DNH8"/>
<feature type="transmembrane region" description="Helical" evidence="1">
    <location>
        <begin position="6"/>
        <end position="28"/>
    </location>
</feature>
<gene>
    <name evidence="3" type="ORF">F2S36_09845</name>
    <name evidence="4" type="ORF">NE651_02535</name>
</gene>
<feature type="domain" description="DUF3592" evidence="2">
    <location>
        <begin position="63"/>
        <end position="123"/>
    </location>
</feature>
<dbReference type="InterPro" id="IPR021994">
    <property type="entry name" value="DUF3592"/>
</dbReference>
<evidence type="ECO:0000259" key="2">
    <source>
        <dbReference type="Pfam" id="PF12158"/>
    </source>
</evidence>
<reference evidence="3 5" key="1">
    <citation type="journal article" date="2019" name="Nat. Med.">
        <title>A library of human gut bacterial isolates paired with longitudinal multiomics data enables mechanistic microbiome research.</title>
        <authorList>
            <person name="Poyet M."/>
            <person name="Groussin M."/>
            <person name="Gibbons S.M."/>
            <person name="Avila-Pacheco J."/>
            <person name="Jiang X."/>
            <person name="Kearney S.M."/>
            <person name="Perrotta A.R."/>
            <person name="Berdy B."/>
            <person name="Zhao S."/>
            <person name="Lieberman T.D."/>
            <person name="Swanson P.K."/>
            <person name="Smith M."/>
            <person name="Roesemann S."/>
            <person name="Alexander J.E."/>
            <person name="Rich S.A."/>
            <person name="Livny J."/>
            <person name="Vlamakis H."/>
            <person name="Clish C."/>
            <person name="Bullock K."/>
            <person name="Deik A."/>
            <person name="Scott J."/>
            <person name="Pierce K.A."/>
            <person name="Xavier R.J."/>
            <person name="Alm E.J."/>
        </authorList>
    </citation>
    <scope>NUCLEOTIDE SEQUENCE [LARGE SCALE GENOMIC DNA]</scope>
    <source>
        <strain evidence="3 5">BIOML-A204</strain>
    </source>
</reference>
<dbReference type="Proteomes" id="UP001205035">
    <property type="component" value="Unassembled WGS sequence"/>
</dbReference>
<evidence type="ECO:0000256" key="1">
    <source>
        <dbReference type="SAM" id="Phobius"/>
    </source>
</evidence>
<dbReference type="Pfam" id="PF12158">
    <property type="entry name" value="DUF3592"/>
    <property type="match status" value="1"/>
</dbReference>
<dbReference type="EMBL" id="VVUY01000007">
    <property type="protein sequence ID" value="KAA2560413.1"/>
    <property type="molecule type" value="Genomic_DNA"/>
</dbReference>